<evidence type="ECO:0000313" key="1">
    <source>
        <dbReference type="EMBL" id="MBV7274211.1"/>
    </source>
</evidence>
<proteinExistence type="predicted"/>
<dbReference type="Pfam" id="PF08843">
    <property type="entry name" value="AbiEii"/>
    <property type="match status" value="1"/>
</dbReference>
<comment type="caution">
    <text evidence="1">The sequence shown here is derived from an EMBL/GenBank/DDBJ whole genome shotgun (WGS) entry which is preliminary data.</text>
</comment>
<accession>A0A949TVD9</accession>
<keyword evidence="1" id="KW-0808">Transferase</keyword>
<protein>
    <submittedName>
        <fullName evidence="1">Nucleotidyl transferase AbiEii/AbiGii toxin family protein</fullName>
    </submittedName>
</protein>
<keyword evidence="2" id="KW-1185">Reference proteome</keyword>
<gene>
    <name evidence="1" type="ORF">I6U48_14990</name>
</gene>
<name>A0A949TVD9_9CLOT</name>
<sequence length="397" mass="46650">MARNKKTILSHPSNNFTRGYIKSVSRNLGILNNYALEDHIWVYELHSQIQKRIKNRCILKGGASTQLHLPLEFQRLTADIDCATNLSRRELEKVMYSIKDDFNKVGIHCSYKEYIPKDVRLHGRTLPIMTFIFYMPFVFSSWKRKRYPGLKLDFLFLDIEKLHTTKLSKLETLGLELSYSPIVIDEYSTISDKFLTLSPNLSGLQREQLDKIYKNIYDLYCLINTYSDLKSFKIVSERFKESLDAEINMKNAKPIDIDTLLDDILRTTYDVATLSLMNNCSELPIQILRFQEVSMTKENRQLLNTDMWSIMALYIYIWVFSLKDYISKKNYSKLEGINVVISEFDYYKSLGKKERRSFKRSLKSRINSKAPFLNLEGTGHPLRLIYLDYILTNMKPF</sequence>
<dbReference type="InterPro" id="IPR014942">
    <property type="entry name" value="AbiEii"/>
</dbReference>
<evidence type="ECO:0000313" key="2">
    <source>
        <dbReference type="Proteomes" id="UP000694308"/>
    </source>
</evidence>
<reference evidence="1" key="1">
    <citation type="submission" date="2020-12" db="EMBL/GenBank/DDBJ databases">
        <title>Clostridium thailandense sp. nov., a novel acetogenic bacterium isolated from peat land soil in Thailand.</title>
        <authorList>
            <person name="Chaikitkaew S."/>
            <person name="Birkeland N.K."/>
        </authorList>
    </citation>
    <scope>NUCLEOTIDE SEQUENCE</scope>
    <source>
        <strain evidence="1">PL3</strain>
    </source>
</reference>
<dbReference type="GO" id="GO:0016740">
    <property type="term" value="F:transferase activity"/>
    <property type="evidence" value="ECO:0007669"/>
    <property type="project" value="UniProtKB-KW"/>
</dbReference>
<dbReference type="Proteomes" id="UP000694308">
    <property type="component" value="Unassembled WGS sequence"/>
</dbReference>
<dbReference type="EMBL" id="JAEEGC010000070">
    <property type="protein sequence ID" value="MBV7274211.1"/>
    <property type="molecule type" value="Genomic_DNA"/>
</dbReference>
<organism evidence="1 2">
    <name type="scientific">Clostridium thailandense</name>
    <dbReference type="NCBI Taxonomy" id="2794346"/>
    <lineage>
        <taxon>Bacteria</taxon>
        <taxon>Bacillati</taxon>
        <taxon>Bacillota</taxon>
        <taxon>Clostridia</taxon>
        <taxon>Eubacteriales</taxon>
        <taxon>Clostridiaceae</taxon>
        <taxon>Clostridium</taxon>
    </lineage>
</organism>
<dbReference type="RefSeq" id="WP_218321278.1">
    <property type="nucleotide sequence ID" value="NZ_JAEEGC010000070.1"/>
</dbReference>
<dbReference type="AlphaFoldDB" id="A0A949TVD9"/>